<protein>
    <submittedName>
        <fullName evidence="1">Thiamine biosynthesis protein ThiF</fullName>
    </submittedName>
</protein>
<reference evidence="2" key="1">
    <citation type="submission" date="2019-06" db="EMBL/GenBank/DDBJ databases">
        <title>Sulfurimonas gotlandica sp. nov., a chemoautotrophic and psychrotolerant epsilonproteobacterium isolated from a pelagic redoxcline, and an emended description of the genus Sulfurimonas.</title>
        <authorList>
            <person name="Wang S."/>
            <person name="Jiang L."/>
            <person name="Shao Z."/>
        </authorList>
    </citation>
    <scope>NUCLEOTIDE SEQUENCE [LARGE SCALE GENOMIC DNA]</scope>
    <source>
        <strain evidence="2">1-1N</strain>
    </source>
</reference>
<dbReference type="Proteomes" id="UP000326061">
    <property type="component" value="Chromosome"/>
</dbReference>
<gene>
    <name evidence="1" type="ORF">FJR47_07125</name>
</gene>
<dbReference type="KEGG" id="suln:FJR47_07125"/>
<keyword evidence="2" id="KW-1185">Reference proteome</keyword>
<accession>A0AAJ4A4D6</accession>
<evidence type="ECO:0000313" key="2">
    <source>
        <dbReference type="Proteomes" id="UP000326061"/>
    </source>
</evidence>
<name>A0AAJ4A4D6_9BACT</name>
<proteinExistence type="predicted"/>
<sequence>MIYGFSLDSPLACEGIIGDGCGGGRWFLVDDEMLKAYDPQSKEVIVLLQNVKNAKKISKSGCDITIECIDKNIKFNLSTMREG</sequence>
<organism evidence="1 2">
    <name type="scientific">Sulfurimonas xiamenensis</name>
    <dbReference type="NCBI Taxonomy" id="2590021"/>
    <lineage>
        <taxon>Bacteria</taxon>
        <taxon>Pseudomonadati</taxon>
        <taxon>Campylobacterota</taxon>
        <taxon>Epsilonproteobacteria</taxon>
        <taxon>Campylobacterales</taxon>
        <taxon>Sulfurimonadaceae</taxon>
        <taxon>Sulfurimonas</taxon>
    </lineage>
</organism>
<dbReference type="RefSeq" id="WP_152299757.1">
    <property type="nucleotide sequence ID" value="NZ_CP041166.1"/>
</dbReference>
<dbReference type="EMBL" id="CP041166">
    <property type="protein sequence ID" value="QFR43695.1"/>
    <property type="molecule type" value="Genomic_DNA"/>
</dbReference>
<evidence type="ECO:0000313" key="1">
    <source>
        <dbReference type="EMBL" id="QFR43695.1"/>
    </source>
</evidence>
<dbReference type="AlphaFoldDB" id="A0AAJ4A4D6"/>